<proteinExistence type="predicted"/>
<feature type="compositionally biased region" description="Polar residues" evidence="1">
    <location>
        <begin position="67"/>
        <end position="78"/>
    </location>
</feature>
<name>A0A914VRM1_9BILA</name>
<evidence type="ECO:0000313" key="2">
    <source>
        <dbReference type="Proteomes" id="UP000887566"/>
    </source>
</evidence>
<dbReference type="Proteomes" id="UP000887566">
    <property type="component" value="Unplaced"/>
</dbReference>
<evidence type="ECO:0000313" key="3">
    <source>
        <dbReference type="WBParaSite" id="PSAMB.scaffold2409size23382.g17639.t1"/>
    </source>
</evidence>
<accession>A0A914VRM1</accession>
<protein>
    <submittedName>
        <fullName evidence="3">Uncharacterized protein</fullName>
    </submittedName>
</protein>
<dbReference type="WBParaSite" id="PSAMB.scaffold2409size23382.g17639.t1">
    <property type="protein sequence ID" value="PSAMB.scaffold2409size23382.g17639.t1"/>
    <property type="gene ID" value="PSAMB.scaffold2409size23382.g17639"/>
</dbReference>
<sequence>LDVADFFLEGGEALAGSDGSGIVRTYVQGREHGVKFATPRARNGVLGRGFDRQRERARGQESKSENRPLTTASQSKTE</sequence>
<organism evidence="2 3">
    <name type="scientific">Plectus sambesii</name>
    <dbReference type="NCBI Taxonomy" id="2011161"/>
    <lineage>
        <taxon>Eukaryota</taxon>
        <taxon>Metazoa</taxon>
        <taxon>Ecdysozoa</taxon>
        <taxon>Nematoda</taxon>
        <taxon>Chromadorea</taxon>
        <taxon>Plectida</taxon>
        <taxon>Plectina</taxon>
        <taxon>Plectoidea</taxon>
        <taxon>Plectidae</taxon>
        <taxon>Plectus</taxon>
    </lineage>
</organism>
<feature type="region of interest" description="Disordered" evidence="1">
    <location>
        <begin position="42"/>
        <end position="78"/>
    </location>
</feature>
<keyword evidence="2" id="KW-1185">Reference proteome</keyword>
<evidence type="ECO:0000256" key="1">
    <source>
        <dbReference type="SAM" id="MobiDB-lite"/>
    </source>
</evidence>
<feature type="compositionally biased region" description="Basic and acidic residues" evidence="1">
    <location>
        <begin position="49"/>
        <end position="66"/>
    </location>
</feature>
<dbReference type="AlphaFoldDB" id="A0A914VRM1"/>
<reference evidence="3" key="1">
    <citation type="submission" date="2022-11" db="UniProtKB">
        <authorList>
            <consortium name="WormBaseParasite"/>
        </authorList>
    </citation>
    <scope>IDENTIFICATION</scope>
</reference>